<evidence type="ECO:0000313" key="6">
    <source>
        <dbReference type="Proteomes" id="UP001344632"/>
    </source>
</evidence>
<evidence type="ECO:0000259" key="3">
    <source>
        <dbReference type="Pfam" id="PF26078"/>
    </source>
</evidence>
<sequence length="384" mass="40997">MADLPQYLQEQTEEEILNRMLDKVPSDIDKSEGSFIWDAQAPVAFMLSEAAIWAQELLRRGFASTAASDTDNFRSAELDLRTAEHGITRRVAVASSGRVVFAGKPGTKVPLGTFVATPADDVSGELAVEFVTTKAVVLDENGAASAAIRAVTPGKNSNVPAGVIQVMFSSVSGITSVTNPEPTRSGADTETDQSLLERFYAKVRSQGTSGNKAQYMQWANEIAGIGGVEVVPLWKGPGTVALYLLDTDKRAASAEIVEAVQQHIDPTRDGQGEGLAPAGPIVTAMPAEEVAIDITVKVQRTQEKPSTLEEIRKLIGDGIQAYLQQIAFNRKDPLVRYTRIAAVLLDIPIIVDYSDLTVNGNTAQQNIEIGSGEVAVLGMVSVSE</sequence>
<proteinExistence type="inferred from homology"/>
<dbReference type="EMBL" id="JARLKZ010000004">
    <property type="protein sequence ID" value="MEC0239243.1"/>
    <property type="molecule type" value="Genomic_DNA"/>
</dbReference>
<protein>
    <submittedName>
        <fullName evidence="5">Baseplate J/gp47 family protein</fullName>
    </submittedName>
</protein>
<dbReference type="Proteomes" id="UP001344632">
    <property type="component" value="Unassembled WGS sequence"/>
</dbReference>
<reference evidence="5 6" key="1">
    <citation type="submission" date="2023-03" db="EMBL/GenBank/DDBJ databases">
        <title>Bacillus Genome Sequencing.</title>
        <authorList>
            <person name="Dunlap C."/>
        </authorList>
    </citation>
    <scope>NUCLEOTIDE SEQUENCE [LARGE SCALE GENOMIC DNA]</scope>
    <source>
        <strain evidence="5 6">BD-525</strain>
    </source>
</reference>
<evidence type="ECO:0000313" key="5">
    <source>
        <dbReference type="EMBL" id="MEC0239243.1"/>
    </source>
</evidence>
<feature type="domain" description="Baseplate J-like central" evidence="3">
    <location>
        <begin position="208"/>
        <end position="285"/>
    </location>
</feature>
<keyword evidence="6" id="KW-1185">Reference proteome</keyword>
<dbReference type="PANTHER" id="PTHR37829:SF3">
    <property type="entry name" value="PROTEIN JAYE-RELATED"/>
    <property type="match status" value="1"/>
</dbReference>
<feature type="domain" description="Baseplate J-like C-terminal" evidence="4">
    <location>
        <begin position="294"/>
        <end position="383"/>
    </location>
</feature>
<comment type="similarity">
    <text evidence="1">Belongs to the Mu gp47/PBSX XkdT family.</text>
</comment>
<accession>A0ABU6GJ57</accession>
<dbReference type="PANTHER" id="PTHR37829">
    <property type="entry name" value="PHAGE-LIKE ELEMENT PBSX PROTEIN XKDT"/>
    <property type="match status" value="1"/>
</dbReference>
<dbReference type="RefSeq" id="WP_326086267.1">
    <property type="nucleotide sequence ID" value="NZ_JARLKZ010000004.1"/>
</dbReference>
<dbReference type="InterPro" id="IPR006949">
    <property type="entry name" value="Barrel_Baseplate_J-like"/>
</dbReference>
<dbReference type="Pfam" id="PF26078">
    <property type="entry name" value="Baseplate_J_M"/>
    <property type="match status" value="1"/>
</dbReference>
<evidence type="ECO:0000259" key="2">
    <source>
        <dbReference type="Pfam" id="PF04865"/>
    </source>
</evidence>
<dbReference type="InterPro" id="IPR052399">
    <property type="entry name" value="Phage_Baseplate_Assmbl_Protein"/>
</dbReference>
<gene>
    <name evidence="5" type="ORF">P4H66_05155</name>
</gene>
<feature type="domain" description="Baseplate protein J-like barrel" evidence="2">
    <location>
        <begin position="99"/>
        <end position="186"/>
    </location>
</feature>
<evidence type="ECO:0000256" key="1">
    <source>
        <dbReference type="ARBA" id="ARBA00038087"/>
    </source>
</evidence>
<comment type="caution">
    <text evidence="5">The sequence shown here is derived from an EMBL/GenBank/DDBJ whole genome shotgun (WGS) entry which is preliminary data.</text>
</comment>
<evidence type="ECO:0000259" key="4">
    <source>
        <dbReference type="Pfam" id="PF26079"/>
    </source>
</evidence>
<dbReference type="Pfam" id="PF04865">
    <property type="entry name" value="Baseplate_J"/>
    <property type="match status" value="1"/>
</dbReference>
<dbReference type="InterPro" id="IPR058531">
    <property type="entry name" value="Baseplate_J_M"/>
</dbReference>
<organism evidence="5 6">
    <name type="scientific">Paenibacillus dokdonensis</name>
    <dbReference type="NCBI Taxonomy" id="2567944"/>
    <lineage>
        <taxon>Bacteria</taxon>
        <taxon>Bacillati</taxon>
        <taxon>Bacillota</taxon>
        <taxon>Bacilli</taxon>
        <taxon>Bacillales</taxon>
        <taxon>Paenibacillaceae</taxon>
        <taxon>Paenibacillus</taxon>
    </lineage>
</organism>
<dbReference type="InterPro" id="IPR058530">
    <property type="entry name" value="Baseplate_J-like_C"/>
</dbReference>
<name>A0ABU6GJ57_9BACL</name>
<dbReference type="Pfam" id="PF26079">
    <property type="entry name" value="Baseplate_J_C"/>
    <property type="match status" value="1"/>
</dbReference>